<dbReference type="InterPro" id="IPR011989">
    <property type="entry name" value="ARM-like"/>
</dbReference>
<dbReference type="GO" id="GO:0005829">
    <property type="term" value="C:cytosol"/>
    <property type="evidence" value="ECO:0007669"/>
    <property type="project" value="TreeGrafter"/>
</dbReference>
<dbReference type="AlphaFoldDB" id="A0A091E5H6"/>
<dbReference type="SUPFAM" id="SSF48371">
    <property type="entry name" value="ARM repeat"/>
    <property type="match status" value="1"/>
</dbReference>
<comment type="similarity">
    <text evidence="1">Belongs to the phosphatase 2A regulatory subunit B56 family.</text>
</comment>
<reference evidence="2 3" key="1">
    <citation type="submission" date="2013-11" db="EMBL/GenBank/DDBJ databases">
        <title>The Damaraland mole rat (Fukomys damarensis) genome and evolution of African mole rats.</title>
        <authorList>
            <person name="Gladyshev V.N."/>
            <person name="Fang X."/>
        </authorList>
    </citation>
    <scope>NUCLEOTIDE SEQUENCE [LARGE SCALE GENOMIC DNA]</scope>
    <source>
        <tissue evidence="2">Liver</tissue>
    </source>
</reference>
<organism evidence="2 3">
    <name type="scientific">Fukomys damarensis</name>
    <name type="common">Damaraland mole rat</name>
    <name type="synonym">Cryptomys damarensis</name>
    <dbReference type="NCBI Taxonomy" id="885580"/>
    <lineage>
        <taxon>Eukaryota</taxon>
        <taxon>Metazoa</taxon>
        <taxon>Chordata</taxon>
        <taxon>Craniata</taxon>
        <taxon>Vertebrata</taxon>
        <taxon>Euteleostomi</taxon>
        <taxon>Mammalia</taxon>
        <taxon>Eutheria</taxon>
        <taxon>Euarchontoglires</taxon>
        <taxon>Glires</taxon>
        <taxon>Rodentia</taxon>
        <taxon>Hystricomorpha</taxon>
        <taxon>Bathyergidae</taxon>
        <taxon>Fukomys</taxon>
    </lineage>
</organism>
<protein>
    <submittedName>
        <fullName evidence="2">Serine/threonine-protein phosphatase 2A 56 kDa regulatory subunit epsilon isoform</fullName>
    </submittedName>
</protein>
<dbReference type="EMBL" id="KN122452">
    <property type="protein sequence ID" value="KFO30341.1"/>
    <property type="molecule type" value="Genomic_DNA"/>
</dbReference>
<dbReference type="Pfam" id="PF01603">
    <property type="entry name" value="B56"/>
    <property type="match status" value="1"/>
</dbReference>
<evidence type="ECO:0000313" key="2">
    <source>
        <dbReference type="EMBL" id="KFO30341.1"/>
    </source>
</evidence>
<dbReference type="GO" id="GO:0005634">
    <property type="term" value="C:nucleus"/>
    <property type="evidence" value="ECO:0007669"/>
    <property type="project" value="TreeGrafter"/>
</dbReference>
<dbReference type="InterPro" id="IPR016024">
    <property type="entry name" value="ARM-type_fold"/>
</dbReference>
<name>A0A091E5H6_FUKDA</name>
<accession>A0A091E5H6</accession>
<sequence>MKIWPKACSQQEVTFLEELEEILDVIQASQFVTIQEPLFKQIAECISSPHFRVAERALYAWNNEYIMSWIGENSNVSLPITFSSFYRTAAIVVLVYSVVKAFMEMNSSMFDEHTAAHKSDRQHEKKKKSMKNCGKKLEDLELKRGLRLDGVIST</sequence>
<dbReference type="PANTHER" id="PTHR10257:SF92">
    <property type="entry name" value="SERINE_THREONINE-PROTEIN PHOSPHATASE 2A 56 KDA REGULATORY SUBUNIT EPSILON ISOFORM"/>
    <property type="match status" value="1"/>
</dbReference>
<dbReference type="Proteomes" id="UP000028990">
    <property type="component" value="Unassembled WGS sequence"/>
</dbReference>
<gene>
    <name evidence="2" type="ORF">H920_08270</name>
</gene>
<keyword evidence="3" id="KW-1185">Reference proteome</keyword>
<dbReference type="InterPro" id="IPR002554">
    <property type="entry name" value="PP2A_B56"/>
</dbReference>
<evidence type="ECO:0000313" key="3">
    <source>
        <dbReference type="Proteomes" id="UP000028990"/>
    </source>
</evidence>
<dbReference type="GO" id="GO:0000159">
    <property type="term" value="C:protein phosphatase type 2A complex"/>
    <property type="evidence" value="ECO:0007669"/>
    <property type="project" value="InterPro"/>
</dbReference>
<proteinExistence type="inferred from homology"/>
<dbReference type="GO" id="GO:0007165">
    <property type="term" value="P:signal transduction"/>
    <property type="evidence" value="ECO:0007669"/>
    <property type="project" value="InterPro"/>
</dbReference>
<dbReference type="PANTHER" id="PTHR10257">
    <property type="entry name" value="SERINE/THREONINE PROTEIN PHOSPHATASE 2A PP2A REGULATORY SUBUNIT B"/>
    <property type="match status" value="1"/>
</dbReference>
<evidence type="ECO:0000256" key="1">
    <source>
        <dbReference type="ARBA" id="ARBA00009745"/>
    </source>
</evidence>
<dbReference type="GO" id="GO:0072542">
    <property type="term" value="F:protein phosphatase activator activity"/>
    <property type="evidence" value="ECO:0007669"/>
    <property type="project" value="TreeGrafter"/>
</dbReference>
<dbReference type="Gene3D" id="1.25.10.10">
    <property type="entry name" value="Leucine-rich Repeat Variant"/>
    <property type="match status" value="1"/>
</dbReference>